<dbReference type="GO" id="GO:0016887">
    <property type="term" value="F:ATP hydrolysis activity"/>
    <property type="evidence" value="ECO:0007669"/>
    <property type="project" value="InterPro"/>
</dbReference>
<dbReference type="Gene3D" id="3.40.50.300">
    <property type="entry name" value="P-loop containing nucleotide triphosphate hydrolases"/>
    <property type="match status" value="1"/>
</dbReference>
<dbReference type="InterPro" id="IPR027417">
    <property type="entry name" value="P-loop_NTPase"/>
</dbReference>
<dbReference type="SMART" id="SM00850">
    <property type="entry name" value="LytTR"/>
    <property type="match status" value="1"/>
</dbReference>
<feature type="compositionally biased region" description="Acidic residues" evidence="1">
    <location>
        <begin position="216"/>
        <end position="231"/>
    </location>
</feature>
<dbReference type="Gene3D" id="2.40.50.1020">
    <property type="entry name" value="LytTr DNA-binding domain"/>
    <property type="match status" value="1"/>
</dbReference>
<dbReference type="PROSITE" id="PS50893">
    <property type="entry name" value="ABC_TRANSPORTER_2"/>
    <property type="match status" value="1"/>
</dbReference>
<dbReference type="PANTHER" id="PTHR43038">
    <property type="entry name" value="ATP-BINDING CASSETTE, SUB-FAMILY H, MEMBER 1"/>
    <property type="match status" value="1"/>
</dbReference>
<dbReference type="InterPro" id="IPR007492">
    <property type="entry name" value="LytTR_DNA-bd_dom"/>
</dbReference>
<evidence type="ECO:0000313" key="5">
    <source>
        <dbReference type="Proteomes" id="UP000243650"/>
    </source>
</evidence>
<dbReference type="RefSeq" id="WP_105958036.1">
    <property type="nucleotide sequence ID" value="NZ_PVNS01000003.1"/>
</dbReference>
<dbReference type="Pfam" id="PF04397">
    <property type="entry name" value="LytTR"/>
    <property type="match status" value="1"/>
</dbReference>
<name>A0A2P6MJE9_ALKUR</name>
<dbReference type="Proteomes" id="UP000243650">
    <property type="component" value="Unassembled WGS sequence"/>
</dbReference>
<dbReference type="EMBL" id="PVNS01000003">
    <property type="protein sequence ID" value="PRO66397.1"/>
    <property type="molecule type" value="Genomic_DNA"/>
</dbReference>
<dbReference type="PANTHER" id="PTHR43038:SF3">
    <property type="entry name" value="ABC TRANSPORTER G FAMILY MEMBER 20 ISOFORM X1"/>
    <property type="match status" value="1"/>
</dbReference>
<evidence type="ECO:0000256" key="1">
    <source>
        <dbReference type="SAM" id="MobiDB-lite"/>
    </source>
</evidence>
<sequence>MAEQPVLSIQNLSKIDRDKVWFHPFSFQLNQGEVAAVQCDHIVGKVLLGILTGQDAGSGTVFYFGQTDSLPSRWKQYSHRIGLVQHEEGIYDRLTPYEYLKFYQRLYGQKTDIEAWLHKINLFGKKAQRIKMLTFSERKRLSFVRALLHHPDLVILEEPDQNIDLESKVILRSLIHAYKAKGGAAFILTSNMESAILITNDVYRLHEDGLKKMDVQESEEQEEVEEQDDMNQSEPEASSQVHLERIPAKVKEKIILFDPTEIDYVESVDGTVQLHVKGGSFPCTITLQHLTERLEPFGFFRCHRSYIVNLQKVREVMTWTRNSYSLILDDTNKSNIPLSKGKLQDLKDVLRM</sequence>
<dbReference type="PIRSF" id="PIRSF036612">
    <property type="entry name" value="ABC_ATP_LytTR"/>
    <property type="match status" value="1"/>
</dbReference>
<dbReference type="Pfam" id="PF00005">
    <property type="entry name" value="ABC_tran"/>
    <property type="match status" value="1"/>
</dbReference>
<dbReference type="InterPro" id="IPR012046">
    <property type="entry name" value="LytTR_ABC"/>
</dbReference>
<proteinExistence type="predicted"/>
<dbReference type="GO" id="GO:0003677">
    <property type="term" value="F:DNA binding"/>
    <property type="evidence" value="ECO:0007669"/>
    <property type="project" value="InterPro"/>
</dbReference>
<feature type="region of interest" description="Disordered" evidence="1">
    <location>
        <begin position="215"/>
        <end position="242"/>
    </location>
</feature>
<dbReference type="OrthoDB" id="9809318at2"/>
<feature type="compositionally biased region" description="Polar residues" evidence="1">
    <location>
        <begin position="232"/>
        <end position="241"/>
    </location>
</feature>
<dbReference type="GO" id="GO:0005524">
    <property type="term" value="F:ATP binding"/>
    <property type="evidence" value="ECO:0007669"/>
    <property type="project" value="InterPro"/>
</dbReference>
<dbReference type="PROSITE" id="PS50930">
    <property type="entry name" value="HTH_LYTTR"/>
    <property type="match status" value="1"/>
</dbReference>
<comment type="caution">
    <text evidence="4">The sequence shown here is derived from an EMBL/GenBank/DDBJ whole genome shotgun (WGS) entry which is preliminary data.</text>
</comment>
<organism evidence="4 5">
    <name type="scientific">Alkalicoccus urumqiensis</name>
    <name type="common">Bacillus urumqiensis</name>
    <dbReference type="NCBI Taxonomy" id="1548213"/>
    <lineage>
        <taxon>Bacteria</taxon>
        <taxon>Bacillati</taxon>
        <taxon>Bacillota</taxon>
        <taxon>Bacilli</taxon>
        <taxon>Bacillales</taxon>
        <taxon>Bacillaceae</taxon>
        <taxon>Alkalicoccus</taxon>
    </lineage>
</organism>
<evidence type="ECO:0000259" key="2">
    <source>
        <dbReference type="PROSITE" id="PS50893"/>
    </source>
</evidence>
<keyword evidence="5" id="KW-1185">Reference proteome</keyword>
<dbReference type="InterPro" id="IPR003439">
    <property type="entry name" value="ABC_transporter-like_ATP-bd"/>
</dbReference>
<accession>A0A2P6MJE9</accession>
<feature type="domain" description="ABC transporter" evidence="2">
    <location>
        <begin position="7"/>
        <end position="233"/>
    </location>
</feature>
<protein>
    <submittedName>
        <fullName evidence="4">Transcriptional regulator</fullName>
    </submittedName>
</protein>
<gene>
    <name evidence="4" type="ORF">C6I21_03390</name>
</gene>
<evidence type="ECO:0000313" key="4">
    <source>
        <dbReference type="EMBL" id="PRO66397.1"/>
    </source>
</evidence>
<evidence type="ECO:0000259" key="3">
    <source>
        <dbReference type="PROSITE" id="PS50930"/>
    </source>
</evidence>
<dbReference type="SUPFAM" id="SSF52540">
    <property type="entry name" value="P-loop containing nucleoside triphosphate hydrolases"/>
    <property type="match status" value="1"/>
</dbReference>
<feature type="domain" description="HTH LytTR-type" evidence="3">
    <location>
        <begin position="246"/>
        <end position="352"/>
    </location>
</feature>
<reference evidence="4 5" key="1">
    <citation type="submission" date="2018-03" db="EMBL/GenBank/DDBJ databases">
        <title>Bacillus urumqiensis sp. nov., a moderately haloalkaliphilic bacterium isolated from a salt lake.</title>
        <authorList>
            <person name="Zhao B."/>
            <person name="Liao Z."/>
        </authorList>
    </citation>
    <scope>NUCLEOTIDE SEQUENCE [LARGE SCALE GENOMIC DNA]</scope>
    <source>
        <strain evidence="4 5">BZ-SZ-XJ18</strain>
    </source>
</reference>
<dbReference type="AlphaFoldDB" id="A0A2P6MJE9"/>